<feature type="region of interest" description="Disordered" evidence="1">
    <location>
        <begin position="16"/>
        <end position="52"/>
    </location>
</feature>
<evidence type="ECO:0000256" key="1">
    <source>
        <dbReference type="SAM" id="MobiDB-lite"/>
    </source>
</evidence>
<keyword evidence="3" id="KW-1185">Reference proteome</keyword>
<dbReference type="AlphaFoldDB" id="L1KKJ9"/>
<evidence type="ECO:0000313" key="2">
    <source>
        <dbReference type="EMBL" id="EKX61010.1"/>
    </source>
</evidence>
<name>L1KKJ9_9ACTN</name>
<sequence length="52" mass="6116">MELSFCWSRRADALNRGRSRARTARTRRADQVHMDALDKKEFPGHTRQADDQ</sequence>
<protein>
    <submittedName>
        <fullName evidence="2">Uncharacterized protein</fullName>
    </submittedName>
</protein>
<dbReference type="Proteomes" id="UP000010411">
    <property type="component" value="Unassembled WGS sequence"/>
</dbReference>
<organism evidence="2 3">
    <name type="scientific">Streptomyces ipomoeae 91-03</name>
    <dbReference type="NCBI Taxonomy" id="698759"/>
    <lineage>
        <taxon>Bacteria</taxon>
        <taxon>Bacillati</taxon>
        <taxon>Actinomycetota</taxon>
        <taxon>Actinomycetes</taxon>
        <taxon>Kitasatosporales</taxon>
        <taxon>Streptomycetaceae</taxon>
        <taxon>Streptomyces</taxon>
    </lineage>
</organism>
<proteinExistence type="predicted"/>
<reference evidence="2 3" key="1">
    <citation type="submission" date="2012-11" db="EMBL/GenBank/DDBJ databases">
        <authorList>
            <person name="Huguet-Tapia J.C."/>
            <person name="Durkin A.S."/>
            <person name="Pettis G.S."/>
            <person name="Badger J.H."/>
        </authorList>
    </citation>
    <scope>NUCLEOTIDE SEQUENCE [LARGE SCALE GENOMIC DNA]</scope>
    <source>
        <strain evidence="2 3">91-03</strain>
    </source>
</reference>
<accession>L1KKJ9</accession>
<dbReference type="EMBL" id="AEJC01000623">
    <property type="protein sequence ID" value="EKX61010.1"/>
    <property type="molecule type" value="Genomic_DNA"/>
</dbReference>
<comment type="caution">
    <text evidence="2">The sequence shown here is derived from an EMBL/GenBank/DDBJ whole genome shotgun (WGS) entry which is preliminary data.</text>
</comment>
<gene>
    <name evidence="2" type="ORF">STRIP9103_00677</name>
</gene>
<evidence type="ECO:0000313" key="3">
    <source>
        <dbReference type="Proteomes" id="UP000010411"/>
    </source>
</evidence>
<feature type="compositionally biased region" description="Basic residues" evidence="1">
    <location>
        <begin position="17"/>
        <end position="26"/>
    </location>
</feature>
<dbReference type="PATRIC" id="fig|698759.3.peg.8285"/>
<feature type="compositionally biased region" description="Basic and acidic residues" evidence="1">
    <location>
        <begin position="27"/>
        <end position="52"/>
    </location>
</feature>